<keyword evidence="3 5" id="KW-0560">Oxidoreductase</keyword>
<dbReference type="GO" id="GO:0005739">
    <property type="term" value="C:mitochondrion"/>
    <property type="evidence" value="ECO:0007669"/>
    <property type="project" value="TreeGrafter"/>
</dbReference>
<dbReference type="GO" id="GO:0004657">
    <property type="term" value="F:proline dehydrogenase activity"/>
    <property type="evidence" value="ECO:0007669"/>
    <property type="project" value="UniProtKB-EC"/>
</dbReference>
<proteinExistence type="inferred from homology"/>
<dbReference type="AlphaFoldDB" id="A0A2D3UPL3"/>
<evidence type="ECO:0000259" key="7">
    <source>
        <dbReference type="Pfam" id="PF01619"/>
    </source>
</evidence>
<sequence>MAVRSPQQISVLLLLHVHKPAINAVTHSFRRHYTDYTARVAETKTSSNLQKIPQPSGLERLSTLCLWRNLILGAAFTSPILFKIGFGAMGYIANSRSRFLNPDSNPLLRAIIKPLVYDQFCAGTNQYEIGVTRSEIQRMGFAGVILCYGKEIQVSGASNEIHSTGAGNTDQSVEIDMWKKGNLETLDMIGEGDWVGMKLTGAGPGIATALMNNEDPPQQFVDAMDAICHKARDQNCRIWVDAEQQVMQAAIDRWTIDFMRKHNRNGKALVYNTNQAYLKSSREKLKHQLSLADKEGWTLGIKLVRGAYIANDKRELIHDTKQDTDDSYNGLVRDLLSGTNLGFEPLNFPRMQLFLAGHNPESVDRAWELVQQLSATGQLKVLPDFGQLQGMADELGCKIVQRCEDVTKENAAAGVKGVVPAVYKCLTWGSLQECMQYLIRRAVENSGGVERMKDGMAANWRELKRRSMVRLGGRSV</sequence>
<keyword evidence="6" id="KW-1133">Transmembrane helix</keyword>
<gene>
    <name evidence="8" type="ORF">RCC_01727</name>
</gene>
<keyword evidence="5" id="KW-0285">Flavoprotein</keyword>
<keyword evidence="4 5" id="KW-0642">Proline metabolism</keyword>
<name>A0A2D3UPL3_9PEZI</name>
<evidence type="ECO:0000256" key="1">
    <source>
        <dbReference type="ARBA" id="ARBA00005869"/>
    </source>
</evidence>
<evidence type="ECO:0000256" key="2">
    <source>
        <dbReference type="ARBA" id="ARBA00012695"/>
    </source>
</evidence>
<evidence type="ECO:0000256" key="3">
    <source>
        <dbReference type="ARBA" id="ARBA00023002"/>
    </source>
</evidence>
<evidence type="ECO:0000256" key="6">
    <source>
        <dbReference type="SAM" id="Phobius"/>
    </source>
</evidence>
<dbReference type="EMBL" id="FJUY01000002">
    <property type="protein sequence ID" value="CZT15888.1"/>
    <property type="molecule type" value="Genomic_DNA"/>
</dbReference>
<dbReference type="SUPFAM" id="SSF51730">
    <property type="entry name" value="FAD-linked oxidoreductase"/>
    <property type="match status" value="1"/>
</dbReference>
<feature type="domain" description="Proline dehydrogenase" evidence="7">
    <location>
        <begin position="180"/>
        <end position="452"/>
    </location>
</feature>
<dbReference type="OrthoDB" id="5464at2759"/>
<dbReference type="InterPro" id="IPR029041">
    <property type="entry name" value="FAD-linked_oxidoreductase-like"/>
</dbReference>
<dbReference type="RefSeq" id="XP_023622782.1">
    <property type="nucleotide sequence ID" value="XM_023767014.1"/>
</dbReference>
<dbReference type="Gene3D" id="3.20.20.220">
    <property type="match status" value="1"/>
</dbReference>
<dbReference type="Proteomes" id="UP000225277">
    <property type="component" value="Unassembled WGS sequence"/>
</dbReference>
<dbReference type="PANTHER" id="PTHR13914:SF34">
    <property type="entry name" value="PROLINE DEHYDROGENASE"/>
    <property type="match status" value="1"/>
</dbReference>
<evidence type="ECO:0000313" key="9">
    <source>
        <dbReference type="Proteomes" id="UP000225277"/>
    </source>
</evidence>
<dbReference type="Pfam" id="PF01619">
    <property type="entry name" value="Pro_dh"/>
    <property type="match status" value="1"/>
</dbReference>
<dbReference type="STRING" id="112498.A0A2D3UPL3"/>
<dbReference type="EC" id="1.5.5.2" evidence="2 5"/>
<keyword evidence="5" id="KW-0274">FAD</keyword>
<feature type="transmembrane region" description="Helical" evidence="6">
    <location>
        <begin position="70"/>
        <end position="93"/>
    </location>
</feature>
<dbReference type="InterPro" id="IPR015659">
    <property type="entry name" value="Proline_oxidase"/>
</dbReference>
<keyword evidence="9" id="KW-1185">Reference proteome</keyword>
<comment type="function">
    <text evidence="5">Converts proline to delta-1-pyrroline-5-carboxylate.</text>
</comment>
<evidence type="ECO:0000313" key="8">
    <source>
        <dbReference type="EMBL" id="CZT15888.1"/>
    </source>
</evidence>
<dbReference type="InterPro" id="IPR002872">
    <property type="entry name" value="Proline_DH_dom"/>
</dbReference>
<keyword evidence="6" id="KW-0472">Membrane</keyword>
<comment type="similarity">
    <text evidence="1 5">Belongs to the proline oxidase family.</text>
</comment>
<dbReference type="GO" id="GO:0071949">
    <property type="term" value="F:FAD binding"/>
    <property type="evidence" value="ECO:0007669"/>
    <property type="project" value="TreeGrafter"/>
</dbReference>
<reference evidence="8 9" key="1">
    <citation type="submission" date="2016-03" db="EMBL/GenBank/DDBJ databases">
        <authorList>
            <person name="Ploux O."/>
        </authorList>
    </citation>
    <scope>NUCLEOTIDE SEQUENCE [LARGE SCALE GENOMIC DNA]</scope>
    <source>
        <strain evidence="8 9">URUG2</strain>
    </source>
</reference>
<evidence type="ECO:0000256" key="5">
    <source>
        <dbReference type="RuleBase" id="RU364054"/>
    </source>
</evidence>
<dbReference type="PANTHER" id="PTHR13914">
    <property type="entry name" value="PROLINE OXIDASE"/>
    <property type="match status" value="1"/>
</dbReference>
<protein>
    <recommendedName>
        <fullName evidence="2 5">Proline dehydrogenase</fullName>
        <ecNumber evidence="2 5">1.5.5.2</ecNumber>
    </recommendedName>
</protein>
<comment type="cofactor">
    <cofactor evidence="5">
        <name>FAD</name>
        <dbReference type="ChEBI" id="CHEBI:57692"/>
    </cofactor>
</comment>
<keyword evidence="6" id="KW-0812">Transmembrane</keyword>
<dbReference type="GeneID" id="35596957"/>
<accession>A0A2D3UPL3</accession>
<evidence type="ECO:0000256" key="4">
    <source>
        <dbReference type="ARBA" id="ARBA00023062"/>
    </source>
</evidence>
<comment type="catalytic activity">
    <reaction evidence="5">
        <text>L-proline + a quinone = (S)-1-pyrroline-5-carboxylate + a quinol + H(+)</text>
        <dbReference type="Rhea" id="RHEA:23784"/>
        <dbReference type="ChEBI" id="CHEBI:15378"/>
        <dbReference type="ChEBI" id="CHEBI:17388"/>
        <dbReference type="ChEBI" id="CHEBI:24646"/>
        <dbReference type="ChEBI" id="CHEBI:60039"/>
        <dbReference type="ChEBI" id="CHEBI:132124"/>
        <dbReference type="EC" id="1.5.5.2"/>
    </reaction>
</comment>
<organism evidence="8 9">
    <name type="scientific">Ramularia collo-cygni</name>
    <dbReference type="NCBI Taxonomy" id="112498"/>
    <lineage>
        <taxon>Eukaryota</taxon>
        <taxon>Fungi</taxon>
        <taxon>Dikarya</taxon>
        <taxon>Ascomycota</taxon>
        <taxon>Pezizomycotina</taxon>
        <taxon>Dothideomycetes</taxon>
        <taxon>Dothideomycetidae</taxon>
        <taxon>Mycosphaerellales</taxon>
        <taxon>Mycosphaerellaceae</taxon>
        <taxon>Ramularia</taxon>
    </lineage>
</organism>
<dbReference type="GO" id="GO:0010133">
    <property type="term" value="P:L-proline catabolic process to L-glutamate"/>
    <property type="evidence" value="ECO:0007669"/>
    <property type="project" value="TreeGrafter"/>
</dbReference>